<gene>
    <name evidence="2" type="ORF">NMOB1V02_LOCUS4821</name>
</gene>
<proteinExistence type="predicted"/>
<dbReference type="InterPro" id="IPR010562">
    <property type="entry name" value="Haemolymph_juvenile_hormone-bd"/>
</dbReference>
<feature type="signal peptide" evidence="1">
    <location>
        <begin position="1"/>
        <end position="20"/>
    </location>
</feature>
<dbReference type="Gene3D" id="3.15.10.30">
    <property type="entry name" value="Haemolymph juvenile hormone binding protein"/>
    <property type="match status" value="1"/>
</dbReference>
<dbReference type="EMBL" id="OA882830">
    <property type="protein sequence ID" value="CAD7277079.1"/>
    <property type="molecule type" value="Genomic_DNA"/>
</dbReference>
<evidence type="ECO:0000313" key="3">
    <source>
        <dbReference type="Proteomes" id="UP000678499"/>
    </source>
</evidence>
<dbReference type="PANTHER" id="PTHR11008:SF41">
    <property type="entry name" value="RE70318P"/>
    <property type="match status" value="1"/>
</dbReference>
<dbReference type="SMART" id="SM00700">
    <property type="entry name" value="JHBP"/>
    <property type="match status" value="1"/>
</dbReference>
<protein>
    <recommendedName>
        <fullName evidence="4">Hemolymph juvenile hormone binding protein</fullName>
    </recommendedName>
</protein>
<accession>A0A7R9BMB2</accession>
<dbReference type="InterPro" id="IPR038606">
    <property type="entry name" value="To_sf"/>
</dbReference>
<feature type="chain" id="PRO_5036210144" description="Hemolymph juvenile hormone binding protein" evidence="1">
    <location>
        <begin position="21"/>
        <end position="280"/>
    </location>
</feature>
<dbReference type="OrthoDB" id="8185598at2759"/>
<dbReference type="Pfam" id="PF06585">
    <property type="entry name" value="JHBP"/>
    <property type="match status" value="1"/>
</dbReference>
<sequence length="280" mass="31252">MVSRLTYLLLFVQYYASSSSLALPQAGERANRVAYYAKRLLQCQQSQGSWSEGDGTEMASCLKDILISVGPRLKDPDGIPELELPRVDPFDLKEVSIDSDRSINGNFTNLRLYGVTNGLTTENLNIVVNPKNLRASLFISIPNLRLEGDFEMSINFVKALFPWLEGFSASRSFGKFRTEFAKLDVRGLGIFKEATTGAGGLGVFLQRIGVDFDFHDAKFTFTSNDPKDPIIPLLEGILNDKESGKAIVNEIKPQLIQVINKLLYNLMSKGMQNFERLLEP</sequence>
<dbReference type="Proteomes" id="UP000678499">
    <property type="component" value="Unassembled WGS sequence"/>
</dbReference>
<evidence type="ECO:0000256" key="1">
    <source>
        <dbReference type="SAM" id="SignalP"/>
    </source>
</evidence>
<keyword evidence="3" id="KW-1185">Reference proteome</keyword>
<dbReference type="PANTHER" id="PTHR11008">
    <property type="entry name" value="PROTEIN TAKEOUT-LIKE PROTEIN"/>
    <property type="match status" value="1"/>
</dbReference>
<keyword evidence="1" id="KW-0732">Signal</keyword>
<dbReference type="EMBL" id="CAJPEX010000793">
    <property type="protein sequence ID" value="CAG0917231.1"/>
    <property type="molecule type" value="Genomic_DNA"/>
</dbReference>
<name>A0A7R9BMB2_9CRUS</name>
<organism evidence="2">
    <name type="scientific">Notodromas monacha</name>
    <dbReference type="NCBI Taxonomy" id="399045"/>
    <lineage>
        <taxon>Eukaryota</taxon>
        <taxon>Metazoa</taxon>
        <taxon>Ecdysozoa</taxon>
        <taxon>Arthropoda</taxon>
        <taxon>Crustacea</taxon>
        <taxon>Oligostraca</taxon>
        <taxon>Ostracoda</taxon>
        <taxon>Podocopa</taxon>
        <taxon>Podocopida</taxon>
        <taxon>Cypridocopina</taxon>
        <taxon>Cypridoidea</taxon>
        <taxon>Cyprididae</taxon>
        <taxon>Notodromas</taxon>
    </lineage>
</organism>
<reference evidence="2" key="1">
    <citation type="submission" date="2020-11" db="EMBL/GenBank/DDBJ databases">
        <authorList>
            <person name="Tran Van P."/>
        </authorList>
    </citation>
    <scope>NUCLEOTIDE SEQUENCE</scope>
</reference>
<dbReference type="AlphaFoldDB" id="A0A7R9BMB2"/>
<evidence type="ECO:0008006" key="4">
    <source>
        <dbReference type="Google" id="ProtNLM"/>
    </source>
</evidence>
<evidence type="ECO:0000313" key="2">
    <source>
        <dbReference type="EMBL" id="CAD7277079.1"/>
    </source>
</evidence>